<dbReference type="RefSeq" id="WP_092439843.1">
    <property type="nucleotide sequence ID" value="NZ_FMYP01000058.1"/>
</dbReference>
<protein>
    <submittedName>
        <fullName evidence="2">GWxTD domain-containing protein</fullName>
    </submittedName>
</protein>
<name>A0A1G6Q5C1_9BACT</name>
<dbReference type="PROSITE" id="PS51257">
    <property type="entry name" value="PROKAR_LIPOPROTEIN"/>
    <property type="match status" value="1"/>
</dbReference>
<evidence type="ECO:0000259" key="1">
    <source>
        <dbReference type="Pfam" id="PF20094"/>
    </source>
</evidence>
<dbReference type="Pfam" id="PF20094">
    <property type="entry name" value="GWxTD_dom"/>
    <property type="match status" value="1"/>
</dbReference>
<evidence type="ECO:0000313" key="2">
    <source>
        <dbReference type="EMBL" id="SDC87508.1"/>
    </source>
</evidence>
<gene>
    <name evidence="2" type="ORF">SAMN05216323_10583</name>
</gene>
<reference evidence="2 3" key="1">
    <citation type="submission" date="2016-09" db="EMBL/GenBank/DDBJ databases">
        <authorList>
            <person name="Capua I."/>
            <person name="De Benedictis P."/>
            <person name="Joannis T."/>
            <person name="Lombin L.H."/>
            <person name="Cattoli G."/>
        </authorList>
    </citation>
    <scope>NUCLEOTIDE SEQUENCE [LARGE SCALE GENOMIC DNA]</scope>
    <source>
        <strain evidence="2 3">A7P-90m</strain>
    </source>
</reference>
<dbReference type="AlphaFoldDB" id="A0A1G6Q5C1"/>
<dbReference type="OrthoDB" id="9814412at2"/>
<organism evidence="2 3">
    <name type="scientific">Williamwhitmania taraxaci</name>
    <dbReference type="NCBI Taxonomy" id="1640674"/>
    <lineage>
        <taxon>Bacteria</taxon>
        <taxon>Pseudomonadati</taxon>
        <taxon>Bacteroidota</taxon>
        <taxon>Bacteroidia</taxon>
        <taxon>Bacteroidales</taxon>
        <taxon>Williamwhitmaniaceae</taxon>
        <taxon>Williamwhitmania</taxon>
    </lineage>
</organism>
<accession>A0A1G6Q5C1</accession>
<keyword evidence="3" id="KW-1185">Reference proteome</keyword>
<evidence type="ECO:0000313" key="3">
    <source>
        <dbReference type="Proteomes" id="UP000199452"/>
    </source>
</evidence>
<dbReference type="Proteomes" id="UP000199452">
    <property type="component" value="Unassembled WGS sequence"/>
</dbReference>
<sequence>MLKTYRSPFRTTILIALGVVMVSCAGNRRAQQSVKLTDSYNPAANSVHPEVKVFHLNDSLSELNILFYPKEILMSTSNPDSVLRGSVRFNMELYNVKDSLVAVDTASLVVTIDQNSLRKPSMYSKLPVRATLGECYVMKFSVTDVLREQTAIVLMMVDKTNRNTGQWYRTTNPDGSVFFGMAVREGGIVMVDHPMRSLDSTYIFFYRNLSVSPPPVRAIREYLPELPDSVWKIGGKRVSFPYEGTYCISADSSQGKGLMLGRFTTGFPRRVSPNQLVESMVYIESRVTDSGFTATNSKLLLDSLWLSRTGNHEASRELIRIYYNRLFLANYYFSSYKEGWKTDRGMIFMVYGLPTRIFRYGLNEVWIYGHASGKKSTRFHFRYKPGSASPNDFVLDYMRSSNLKWSVIEDGWKKGKPFIYEEEDEDNME</sequence>
<dbReference type="EMBL" id="FMYP01000058">
    <property type="protein sequence ID" value="SDC87508.1"/>
    <property type="molecule type" value="Genomic_DNA"/>
</dbReference>
<proteinExistence type="predicted"/>
<dbReference type="NCBIfam" id="TIGR04514">
    <property type="entry name" value="GWxTD_dom"/>
    <property type="match status" value="1"/>
</dbReference>
<dbReference type="InterPro" id="IPR030959">
    <property type="entry name" value="GWxTD_dom"/>
</dbReference>
<feature type="domain" description="GWxTD" evidence="1">
    <location>
        <begin position="244"/>
        <end position="414"/>
    </location>
</feature>
<dbReference type="STRING" id="1640674.SAMN05216323_10583"/>